<proteinExistence type="predicted"/>
<organism evidence="1 2">
    <name type="scientific">Lysinibacillus telephonicus</name>
    <dbReference type="NCBI Taxonomy" id="1714840"/>
    <lineage>
        <taxon>Bacteria</taxon>
        <taxon>Bacillati</taxon>
        <taxon>Bacillota</taxon>
        <taxon>Bacilli</taxon>
        <taxon>Bacillales</taxon>
        <taxon>Bacillaceae</taxon>
        <taxon>Lysinibacillus</taxon>
    </lineage>
</organism>
<dbReference type="RefSeq" id="WP_126295638.1">
    <property type="nucleotide sequence ID" value="NZ_CP155468.1"/>
</dbReference>
<evidence type="ECO:0000313" key="1">
    <source>
        <dbReference type="EMBL" id="RTQ89445.1"/>
    </source>
</evidence>
<comment type="caution">
    <text evidence="1">The sequence shown here is derived from an EMBL/GenBank/DDBJ whole genome shotgun (WGS) entry which is preliminary data.</text>
</comment>
<dbReference type="Proteomes" id="UP000276349">
    <property type="component" value="Unassembled WGS sequence"/>
</dbReference>
<dbReference type="AlphaFoldDB" id="A0A431UI65"/>
<evidence type="ECO:0000313" key="2">
    <source>
        <dbReference type="Proteomes" id="UP000276349"/>
    </source>
</evidence>
<keyword evidence="2" id="KW-1185">Reference proteome</keyword>
<gene>
    <name evidence="1" type="ORF">EKG35_16445</name>
</gene>
<reference evidence="1 2" key="1">
    <citation type="submission" date="2018-12" db="EMBL/GenBank/DDBJ databases">
        <authorList>
            <person name="Yu L."/>
        </authorList>
    </citation>
    <scope>NUCLEOTIDE SEQUENCE [LARGE SCALE GENOMIC DNA]</scope>
    <source>
        <strain evidence="1 2">S5H2222</strain>
    </source>
</reference>
<sequence length="82" mass="9667">MKQIEFIEAFLSKSDKEIIQYAKQYDVDLSIDEVRKLRPLVDKASFTWIITGIPKAFLKEVEKIIGKKKLKKLLKLYDSYTQ</sequence>
<dbReference type="OrthoDB" id="2454833at2"/>
<name>A0A431UI65_9BACI</name>
<accession>A0A431UI65</accession>
<dbReference type="EMBL" id="RXNR01000063">
    <property type="protein sequence ID" value="RTQ89445.1"/>
    <property type="molecule type" value="Genomic_DNA"/>
</dbReference>
<protein>
    <submittedName>
        <fullName evidence="1">DUF2624 family protein</fullName>
    </submittedName>
</protein>